<dbReference type="Proteomes" id="UP000261620">
    <property type="component" value="Unplaced"/>
</dbReference>
<feature type="transmembrane region" description="Helical" evidence="12">
    <location>
        <begin position="438"/>
        <end position="460"/>
    </location>
</feature>
<feature type="transmembrane region" description="Helical" evidence="12">
    <location>
        <begin position="412"/>
        <end position="432"/>
    </location>
</feature>
<feature type="transmembrane region" description="Helical" evidence="12">
    <location>
        <begin position="318"/>
        <end position="336"/>
    </location>
</feature>
<evidence type="ECO:0000256" key="9">
    <source>
        <dbReference type="ARBA" id="ARBA00023136"/>
    </source>
</evidence>
<keyword evidence="9 12" id="KW-0472">Membrane</keyword>
<dbReference type="GO" id="GO:0042281">
    <property type="term" value="F:dolichyl pyrophosphate Man9GlcNAc2 alpha-1,3-glucosyltransferase activity"/>
    <property type="evidence" value="ECO:0007669"/>
    <property type="project" value="UniProtKB-EC"/>
</dbReference>
<feature type="signal peptide" evidence="13">
    <location>
        <begin position="1"/>
        <end position="22"/>
    </location>
</feature>
<dbReference type="AlphaFoldDB" id="A0A3Q3VTP0"/>
<keyword evidence="8 12" id="KW-1133">Transmembrane helix</keyword>
<evidence type="ECO:0000256" key="10">
    <source>
        <dbReference type="ARBA" id="ARBA00044720"/>
    </source>
</evidence>
<feature type="transmembrane region" description="Helical" evidence="12">
    <location>
        <begin position="222"/>
        <end position="243"/>
    </location>
</feature>
<dbReference type="STRING" id="94237.ENSMMOP00000002012"/>
<comment type="pathway">
    <text evidence="2 12">Protein modification; protein glycosylation.</text>
</comment>
<proteinExistence type="inferred from homology"/>
<evidence type="ECO:0000256" key="1">
    <source>
        <dbReference type="ARBA" id="ARBA00004477"/>
    </source>
</evidence>
<keyword evidence="6 12" id="KW-0812">Transmembrane</keyword>
<feature type="transmembrane region" description="Helical" evidence="12">
    <location>
        <begin position="107"/>
        <end position="131"/>
    </location>
</feature>
<comment type="subcellular location">
    <subcellularLocation>
        <location evidence="1 12">Endoplasmic reticulum membrane</location>
        <topology evidence="1 12">Multi-pass membrane protein</topology>
    </subcellularLocation>
</comment>
<keyword evidence="4 12" id="KW-0328">Glycosyltransferase</keyword>
<dbReference type="EC" id="2.4.1.-" evidence="12"/>
<evidence type="ECO:0000256" key="2">
    <source>
        <dbReference type="ARBA" id="ARBA00004922"/>
    </source>
</evidence>
<dbReference type="PANTHER" id="PTHR12413:SF1">
    <property type="entry name" value="DOLICHYL PYROPHOSPHATE MAN9GLCNAC2 ALPHA-1,3-GLUCOSYLTRANSFERASE"/>
    <property type="match status" value="1"/>
</dbReference>
<dbReference type="Pfam" id="PF03155">
    <property type="entry name" value="Alg6_Alg8"/>
    <property type="match status" value="1"/>
</dbReference>
<dbReference type="Ensembl" id="ENSMMOT00000002047.1">
    <property type="protein sequence ID" value="ENSMMOP00000002012.1"/>
    <property type="gene ID" value="ENSMMOG00000001671.1"/>
</dbReference>
<sequence length="476" mass="54027">MQTWSLVSICVLIGVLVRWGVSLNSYSAGKPPMFGDYEAQRHWQEVTYNLPVQEYFNTTKNDLNYWGLDYPPLTAYHSLMCAYAKMINPEWVELHKSRGYESPAHKLFMRTTLVADVLIYIPAVVLYCLYLTDESAKKQVSTLICFLLFPGLILIDYGHFYNGVSLGFALWGVLGLGLGWDALGSMAFCLALNYKQMELYHALPFFCYLLGKCVKQGLMGRFFLLVRIASSVLVTFALCWLPFLSDPVQALQVVRRIFPVARGLFEDKVANTWCSLNILIKIRSILSSDSQIYLTACTILAILPSSFRLLMKPTFWQFKLALVNSSLAFFLFSYQVHEKSILLSAMVPLFLKDGLLVPYVVTMLAFLFFSIYLLSALERCSEDELGLVAYHKLFSCLPKLDLARIVRWKFQFYASVAVMSGLSIVSVALVPPPRLPDLFPVLVSVTAFLHFLGTFIYFHIVQFSGPPCRKSQKKNN</sequence>
<evidence type="ECO:0000256" key="11">
    <source>
        <dbReference type="ARBA" id="ARBA00048950"/>
    </source>
</evidence>
<evidence type="ECO:0000256" key="4">
    <source>
        <dbReference type="ARBA" id="ARBA00022676"/>
    </source>
</evidence>
<accession>A0A3Q3VTP0</accession>
<keyword evidence="15" id="KW-1185">Reference proteome</keyword>
<name>A0A3Q3VTP0_MOLML</name>
<feature type="transmembrane region" description="Helical" evidence="12">
    <location>
        <begin position="356"/>
        <end position="374"/>
    </location>
</feature>
<dbReference type="GO" id="GO:0005789">
    <property type="term" value="C:endoplasmic reticulum membrane"/>
    <property type="evidence" value="ECO:0007669"/>
    <property type="project" value="UniProtKB-SubCell"/>
</dbReference>
<evidence type="ECO:0000256" key="13">
    <source>
        <dbReference type="SAM" id="SignalP"/>
    </source>
</evidence>
<comment type="similarity">
    <text evidence="3 12">Belongs to the ALG6/ALG8 glucosyltransferase family.</text>
</comment>
<feature type="transmembrane region" description="Helical" evidence="12">
    <location>
        <begin position="168"/>
        <end position="192"/>
    </location>
</feature>
<dbReference type="OMA" id="FQVPPMH"/>
<organism evidence="14 15">
    <name type="scientific">Mola mola</name>
    <name type="common">Ocean sunfish</name>
    <name type="synonym">Tetraodon mola</name>
    <dbReference type="NCBI Taxonomy" id="94237"/>
    <lineage>
        <taxon>Eukaryota</taxon>
        <taxon>Metazoa</taxon>
        <taxon>Chordata</taxon>
        <taxon>Craniata</taxon>
        <taxon>Vertebrata</taxon>
        <taxon>Euteleostomi</taxon>
        <taxon>Actinopterygii</taxon>
        <taxon>Neopterygii</taxon>
        <taxon>Teleostei</taxon>
        <taxon>Neoteleostei</taxon>
        <taxon>Acanthomorphata</taxon>
        <taxon>Eupercaria</taxon>
        <taxon>Tetraodontiformes</taxon>
        <taxon>Molidae</taxon>
        <taxon>Mola</taxon>
    </lineage>
</organism>
<comment type="function">
    <text evidence="10">Dolichyl pyrophosphate Man9GlcNAc2 alpha-1,3-glucosyltransferase that operates in the biosynthetic pathway of dolichol-linked oligosaccharides, the glycan precursors employed in protein asparagine (N)-glycosylation. The assembly of dolichol-linked oligosaccharides begins on the cytosolic side of the endoplasmic reticulum membrane and finishes in its lumen. The sequential addition of sugars to dolichol pyrophosphate produces dolichol-linked oligosaccharides containing fourteen sugars, including two GlcNAcs, nine mannoses and three glucoses. Once assembled, the oligosaccharide is transferred from the lipid to nascent proteins by oligosaccharyltransferases. In the lumen of the endoplasmic reticulum, adds the first glucose residue from dolichyl phosphate glucose (Dol-P-Glc) onto the lipid-linked oligosaccharide intermediate Man(9)GlcNAc(2)-PP-Dol to produce Glc(1)Man(9)GlcNAc(2)-PP-Dol. Glc(1)Man(9)GlcNAc(2)-PP-Dol is a substrate for ALG8, the following enzyme in the biosynthetic pathway.</text>
</comment>
<reference evidence="14" key="1">
    <citation type="submission" date="2025-08" db="UniProtKB">
        <authorList>
            <consortium name="Ensembl"/>
        </authorList>
    </citation>
    <scope>IDENTIFICATION</scope>
</reference>
<comment type="catalytic activity">
    <reaction evidence="11">
        <text>an alpha-D-Man-(1-&gt;2)-alpha-D-Man-(1-&gt;2)-alpha-D-Man-(1-&gt;3)-[alpha-D-Man-(1-&gt;2)-alpha-D-Man-(1-&gt;3)-[alpha-D-Man-(1-&gt;2)-alpha-D-Man-(1-&gt;6)]-alpha-D-Man-(1-&gt;6)]-beta-D-Man-(1-&gt;4)-beta-D-GlcNAc-(1-&gt;4)-alpha-D-GlcNAc-diphospho-di-trans,poly-cis-dolichol + a di-trans,poly-cis-dolichyl beta-D-glucosyl phosphate = an alpha-D-Glc-(1-&gt;3)-alpha-D-Man-(1-&gt;2)-alpha-D-Man-(1-&gt;2)-alpha-D-Man-(1-&gt;3)-[alpha-D-Man-(1-&gt;2)-alpha-D-Man-(1-&gt;3)-[alpha-D-Man-(1-&gt;2)-alpha-D-Man-(1-&gt;6)]-alpha-D-Man-(1-&gt;6)]-beta-D-Man-(1-&gt;4)-beta-D-GlcNAc-(1-&gt;4)-alpha-D-GlcNAc-diphospho-di-trans,poly-cis-dolichol + a di-trans,poly-cis-dolichyl phosphate + H(+)</text>
        <dbReference type="Rhea" id="RHEA:30635"/>
        <dbReference type="Rhea" id="RHEA-COMP:19498"/>
        <dbReference type="Rhea" id="RHEA-COMP:19502"/>
        <dbReference type="Rhea" id="RHEA-COMP:19520"/>
        <dbReference type="Rhea" id="RHEA-COMP:19521"/>
        <dbReference type="ChEBI" id="CHEBI:15378"/>
        <dbReference type="ChEBI" id="CHEBI:57525"/>
        <dbReference type="ChEBI" id="CHEBI:57683"/>
        <dbReference type="ChEBI" id="CHEBI:132520"/>
        <dbReference type="ChEBI" id="CHEBI:132521"/>
        <dbReference type="EC" id="2.4.1.267"/>
    </reaction>
    <physiologicalReaction direction="left-to-right" evidence="11">
        <dbReference type="Rhea" id="RHEA:30636"/>
    </physiologicalReaction>
</comment>
<feature type="chain" id="PRO_5018543004" description="Alpha-1,3-glucosyltransferase" evidence="13">
    <location>
        <begin position="23"/>
        <end position="476"/>
    </location>
</feature>
<dbReference type="PANTHER" id="PTHR12413">
    <property type="entry name" value="DOLICHYL GLYCOSYLTRANSFERASE"/>
    <property type="match status" value="1"/>
</dbReference>
<protein>
    <recommendedName>
        <fullName evidence="12">Alpha-1,3-glucosyltransferase</fullName>
        <ecNumber evidence="12">2.4.1.-</ecNumber>
    </recommendedName>
</protein>
<dbReference type="UniPathway" id="UPA00378"/>
<keyword evidence="7 12" id="KW-0256">Endoplasmic reticulum</keyword>
<keyword evidence="13" id="KW-0732">Signal</keyword>
<evidence type="ECO:0000256" key="12">
    <source>
        <dbReference type="RuleBase" id="RU363110"/>
    </source>
</evidence>
<evidence type="ECO:0000313" key="14">
    <source>
        <dbReference type="Ensembl" id="ENSMMOP00000002012.1"/>
    </source>
</evidence>
<evidence type="ECO:0000256" key="5">
    <source>
        <dbReference type="ARBA" id="ARBA00022679"/>
    </source>
</evidence>
<dbReference type="InterPro" id="IPR004856">
    <property type="entry name" value="Glyco_trans_ALG6/ALG8"/>
</dbReference>
<keyword evidence="5 12" id="KW-0808">Transferase</keyword>
<reference evidence="14" key="2">
    <citation type="submission" date="2025-09" db="UniProtKB">
        <authorList>
            <consortium name="Ensembl"/>
        </authorList>
    </citation>
    <scope>IDENTIFICATION</scope>
</reference>
<evidence type="ECO:0000256" key="8">
    <source>
        <dbReference type="ARBA" id="ARBA00022989"/>
    </source>
</evidence>
<feature type="transmembrane region" description="Helical" evidence="12">
    <location>
        <begin position="292"/>
        <end position="311"/>
    </location>
</feature>
<evidence type="ECO:0000256" key="3">
    <source>
        <dbReference type="ARBA" id="ARBA00008715"/>
    </source>
</evidence>
<evidence type="ECO:0000256" key="7">
    <source>
        <dbReference type="ARBA" id="ARBA00022824"/>
    </source>
</evidence>
<feature type="transmembrane region" description="Helical" evidence="12">
    <location>
        <begin position="143"/>
        <end position="162"/>
    </location>
</feature>
<evidence type="ECO:0000313" key="15">
    <source>
        <dbReference type="Proteomes" id="UP000261620"/>
    </source>
</evidence>
<evidence type="ECO:0000256" key="6">
    <source>
        <dbReference type="ARBA" id="ARBA00022692"/>
    </source>
</evidence>